<accession>A0A1Y1YQL1</accession>
<protein>
    <submittedName>
        <fullName evidence="4">SGNH hydrolase-type esterase domain-containing protein</fullName>
    </submittedName>
</protein>
<comment type="caution">
    <text evidence="4">The sequence shown here is derived from an EMBL/GenBank/DDBJ whole genome shotgun (WGS) entry which is preliminary data.</text>
</comment>
<dbReference type="Gene3D" id="3.40.50.1110">
    <property type="entry name" value="SGNH hydrolase"/>
    <property type="match status" value="1"/>
</dbReference>
<dbReference type="SUPFAM" id="SSF52266">
    <property type="entry name" value="SGNH hydrolase"/>
    <property type="match status" value="1"/>
</dbReference>
<dbReference type="PANTHER" id="PTHR37981:SF1">
    <property type="entry name" value="SGNH HYDROLASE-TYPE ESTERASE DOMAIN-CONTAINING PROTEIN"/>
    <property type="match status" value="1"/>
</dbReference>
<proteinExistence type="predicted"/>
<gene>
    <name evidence="4" type="ORF">BCR34DRAFT_494696</name>
</gene>
<dbReference type="Pfam" id="PF13472">
    <property type="entry name" value="Lipase_GDSL_2"/>
    <property type="match status" value="1"/>
</dbReference>
<dbReference type="GO" id="GO:0006629">
    <property type="term" value="P:lipid metabolic process"/>
    <property type="evidence" value="ECO:0007669"/>
    <property type="project" value="TreeGrafter"/>
</dbReference>
<sequence>MIPWQLFVAVIATLHSTTSAEQLPLKGPYTPYPWIHKFASLGDSYAAGLGAGSRIDWLCSRYNESYPNILHTSFLGHHPKRTHQFLACTGAASTEIAEKQASALQDDLDLLTISAGGNDVGLTVILNNCIYQFFMAGEDDCDLAIQDARERIANKTQLYKNVTQLFDAVKPKMNKDHGVVYVTGYAGFFGTDDELCNNVTWAVWKAVESSQKSQYLTLDRRVALDSLVRSVNIVLRQAAEAAGPNFHFIDYDAHIKASRGRYCESGVLEPAPNRRELDFYEWDTVDTGENRTELQHETGDDVPKGSFEGGIAERINKTLQEHPDWEWDPDKGFVNKSKTGVGGKGEEGEMGVVGDTISWMLPDSWKRVFHLRPRAHALIAELILEDLRSREAGRRKVVPDEGPGEGEHAELRR</sequence>
<organism evidence="4 5">
    <name type="scientific">Clohesyomyces aquaticus</name>
    <dbReference type="NCBI Taxonomy" id="1231657"/>
    <lineage>
        <taxon>Eukaryota</taxon>
        <taxon>Fungi</taxon>
        <taxon>Dikarya</taxon>
        <taxon>Ascomycota</taxon>
        <taxon>Pezizomycotina</taxon>
        <taxon>Dothideomycetes</taxon>
        <taxon>Pleosporomycetidae</taxon>
        <taxon>Pleosporales</taxon>
        <taxon>Lindgomycetaceae</taxon>
        <taxon>Clohesyomyces</taxon>
    </lineage>
</organism>
<dbReference type="OrthoDB" id="21678at2759"/>
<keyword evidence="4" id="KW-0378">Hydrolase</keyword>
<reference evidence="4 5" key="1">
    <citation type="submission" date="2016-07" db="EMBL/GenBank/DDBJ databases">
        <title>Pervasive Adenine N6-methylation of Active Genes in Fungi.</title>
        <authorList>
            <consortium name="DOE Joint Genome Institute"/>
            <person name="Mondo S.J."/>
            <person name="Dannebaum R.O."/>
            <person name="Kuo R.C."/>
            <person name="Labutti K."/>
            <person name="Haridas S."/>
            <person name="Kuo A."/>
            <person name="Salamov A."/>
            <person name="Ahrendt S.R."/>
            <person name="Lipzen A."/>
            <person name="Sullivan W."/>
            <person name="Andreopoulos W.B."/>
            <person name="Clum A."/>
            <person name="Lindquist E."/>
            <person name="Daum C."/>
            <person name="Ramamoorthy G.K."/>
            <person name="Gryganskyi A."/>
            <person name="Culley D."/>
            <person name="Magnuson J.K."/>
            <person name="James T.Y."/>
            <person name="O'Malley M.A."/>
            <person name="Stajich J.E."/>
            <person name="Spatafora J.W."/>
            <person name="Visel A."/>
            <person name="Grigoriev I.V."/>
        </authorList>
    </citation>
    <scope>NUCLEOTIDE SEQUENCE [LARGE SCALE GENOMIC DNA]</scope>
    <source>
        <strain evidence="4 5">CBS 115471</strain>
    </source>
</reference>
<dbReference type="CDD" id="cd01823">
    <property type="entry name" value="SEST_like"/>
    <property type="match status" value="1"/>
</dbReference>
<dbReference type="Proteomes" id="UP000193144">
    <property type="component" value="Unassembled WGS sequence"/>
</dbReference>
<dbReference type="InterPro" id="IPR013830">
    <property type="entry name" value="SGNH_hydro"/>
</dbReference>
<dbReference type="InterPro" id="IPR036514">
    <property type="entry name" value="SGNH_hydro_sf"/>
</dbReference>
<evidence type="ECO:0000259" key="3">
    <source>
        <dbReference type="Pfam" id="PF13472"/>
    </source>
</evidence>
<dbReference type="InterPro" id="IPR037460">
    <property type="entry name" value="SEST-like"/>
</dbReference>
<feature type="region of interest" description="Disordered" evidence="1">
    <location>
        <begin position="326"/>
        <end position="349"/>
    </location>
</feature>
<evidence type="ECO:0000313" key="4">
    <source>
        <dbReference type="EMBL" id="ORY00322.1"/>
    </source>
</evidence>
<feature type="chain" id="PRO_5012237451" evidence="2">
    <location>
        <begin position="21"/>
        <end position="413"/>
    </location>
</feature>
<feature type="signal peptide" evidence="2">
    <location>
        <begin position="1"/>
        <end position="20"/>
    </location>
</feature>
<dbReference type="GO" id="GO:0016788">
    <property type="term" value="F:hydrolase activity, acting on ester bonds"/>
    <property type="evidence" value="ECO:0007669"/>
    <property type="project" value="InterPro"/>
</dbReference>
<dbReference type="AlphaFoldDB" id="A0A1Y1YQL1"/>
<dbReference type="EMBL" id="MCFA01000185">
    <property type="protein sequence ID" value="ORY00322.1"/>
    <property type="molecule type" value="Genomic_DNA"/>
</dbReference>
<feature type="region of interest" description="Disordered" evidence="1">
    <location>
        <begin position="391"/>
        <end position="413"/>
    </location>
</feature>
<keyword evidence="5" id="KW-1185">Reference proteome</keyword>
<keyword evidence="2" id="KW-0732">Signal</keyword>
<evidence type="ECO:0000256" key="2">
    <source>
        <dbReference type="SAM" id="SignalP"/>
    </source>
</evidence>
<feature type="domain" description="SGNH hydrolase-type esterase" evidence="3">
    <location>
        <begin position="41"/>
        <end position="262"/>
    </location>
</feature>
<evidence type="ECO:0000313" key="5">
    <source>
        <dbReference type="Proteomes" id="UP000193144"/>
    </source>
</evidence>
<dbReference type="PANTHER" id="PTHR37981">
    <property type="entry name" value="LIPASE 2"/>
    <property type="match status" value="1"/>
</dbReference>
<name>A0A1Y1YQL1_9PLEO</name>
<evidence type="ECO:0000256" key="1">
    <source>
        <dbReference type="SAM" id="MobiDB-lite"/>
    </source>
</evidence>